<protein>
    <submittedName>
        <fullName evidence="2">Uncharacterized protein</fullName>
    </submittedName>
</protein>
<sequence>MKNILKALSVSLLLSFYCCKASKNVLVNDELFSIKRLKSNMSTTLTLQAYDYNSKEKIGGFAEINNVYVDFKYENNNFSSIVLDVKPENEFDISFHFVGSKSNRINKLKVVKKDSIIIKAYLKNDDIID</sequence>
<proteinExistence type="predicted"/>
<organism evidence="2 3">
    <name type="scientific">Tenacibaculum singaporense</name>
    <dbReference type="NCBI Taxonomy" id="2358479"/>
    <lineage>
        <taxon>Bacteria</taxon>
        <taxon>Pseudomonadati</taxon>
        <taxon>Bacteroidota</taxon>
        <taxon>Flavobacteriia</taxon>
        <taxon>Flavobacteriales</taxon>
        <taxon>Flavobacteriaceae</taxon>
        <taxon>Tenacibaculum</taxon>
    </lineage>
</organism>
<feature type="chain" id="PRO_5019194616" evidence="1">
    <location>
        <begin position="21"/>
        <end position="129"/>
    </location>
</feature>
<gene>
    <name evidence="2" type="ORF">D6T69_00195</name>
</gene>
<dbReference type="KEGG" id="tsig:D6T69_00195"/>
<dbReference type="AlphaFoldDB" id="A0A3S8R350"/>
<evidence type="ECO:0000313" key="2">
    <source>
        <dbReference type="EMBL" id="AZJ34028.1"/>
    </source>
</evidence>
<evidence type="ECO:0000313" key="3">
    <source>
        <dbReference type="Proteomes" id="UP000274593"/>
    </source>
</evidence>
<evidence type="ECO:0000256" key="1">
    <source>
        <dbReference type="SAM" id="SignalP"/>
    </source>
</evidence>
<accession>A0A3S8R350</accession>
<keyword evidence="1" id="KW-0732">Signal</keyword>
<dbReference type="EMBL" id="CP032548">
    <property type="protein sequence ID" value="AZJ34028.1"/>
    <property type="molecule type" value="Genomic_DNA"/>
</dbReference>
<feature type="signal peptide" evidence="1">
    <location>
        <begin position="1"/>
        <end position="20"/>
    </location>
</feature>
<dbReference type="Proteomes" id="UP000274593">
    <property type="component" value="Chromosome"/>
</dbReference>
<name>A0A3S8R350_9FLAO</name>
<reference evidence="2 3" key="1">
    <citation type="submission" date="2018-09" db="EMBL/GenBank/DDBJ databases">
        <title>Insights into the microbiota of Asian seabass (Lates calcarifer) with tenacibaculosis symptoms and description of sp. nov. Tenacibaculum singaporense.</title>
        <authorList>
            <person name="Miyake S."/>
            <person name="Soh M."/>
            <person name="Azman M.N."/>
            <person name="Ngoh S.Y."/>
            <person name="Orban L."/>
        </authorList>
    </citation>
    <scope>NUCLEOTIDE SEQUENCE [LARGE SCALE GENOMIC DNA]</scope>
    <source>
        <strain evidence="2 3">DSM 106434</strain>
    </source>
</reference>
<keyword evidence="3" id="KW-1185">Reference proteome</keyword>